<dbReference type="EMBL" id="BARV01015127">
    <property type="protein sequence ID" value="GAI27217.1"/>
    <property type="molecule type" value="Genomic_DNA"/>
</dbReference>
<accession>X1M6H6</accession>
<name>X1M6H6_9ZZZZ</name>
<gene>
    <name evidence="1" type="ORF">S06H3_26215</name>
</gene>
<organism evidence="1">
    <name type="scientific">marine sediment metagenome</name>
    <dbReference type="NCBI Taxonomy" id="412755"/>
    <lineage>
        <taxon>unclassified sequences</taxon>
        <taxon>metagenomes</taxon>
        <taxon>ecological metagenomes</taxon>
    </lineage>
</organism>
<feature type="non-terminal residue" evidence="1">
    <location>
        <position position="1"/>
    </location>
</feature>
<proteinExistence type="predicted"/>
<comment type="caution">
    <text evidence="1">The sequence shown here is derived from an EMBL/GenBank/DDBJ whole genome shotgun (WGS) entry which is preliminary data.</text>
</comment>
<dbReference type="Pfam" id="PF19494">
    <property type="entry name" value="DUF6029"/>
    <property type="match status" value="1"/>
</dbReference>
<reference evidence="1" key="1">
    <citation type="journal article" date="2014" name="Front. Microbiol.">
        <title>High frequency of phylogenetically diverse reductive dehalogenase-homologous genes in deep subseafloor sedimentary metagenomes.</title>
        <authorList>
            <person name="Kawai M."/>
            <person name="Futagami T."/>
            <person name="Toyoda A."/>
            <person name="Takaki Y."/>
            <person name="Nishi S."/>
            <person name="Hori S."/>
            <person name="Arai W."/>
            <person name="Tsubouchi T."/>
            <person name="Morono Y."/>
            <person name="Uchiyama I."/>
            <person name="Ito T."/>
            <person name="Fujiyama A."/>
            <person name="Inagaki F."/>
            <person name="Takami H."/>
        </authorList>
    </citation>
    <scope>NUCLEOTIDE SEQUENCE</scope>
    <source>
        <strain evidence="1">Expedition CK06-06</strain>
    </source>
</reference>
<protein>
    <submittedName>
        <fullName evidence="1">Uncharacterized protein</fullName>
    </submittedName>
</protein>
<evidence type="ECO:0000313" key="1">
    <source>
        <dbReference type="EMBL" id="GAI27217.1"/>
    </source>
</evidence>
<dbReference type="InterPro" id="IPR046070">
    <property type="entry name" value="DUF6029"/>
</dbReference>
<dbReference type="AlphaFoldDB" id="X1M6H6"/>
<sequence>RHNLRIRAGVEKGGLICSGGVCRFEEPFRGVKVVLTSMF</sequence>